<dbReference type="GO" id="GO:0008311">
    <property type="term" value="F:double-stranded DNA 3'-5' DNA exonuclease activity"/>
    <property type="evidence" value="ECO:0007669"/>
    <property type="project" value="InterPro"/>
</dbReference>
<proteinExistence type="inferred from homology"/>
<dbReference type="CDD" id="cd09086">
    <property type="entry name" value="ExoIII-like_AP-endo"/>
    <property type="match status" value="1"/>
</dbReference>
<dbReference type="EMBL" id="CAFBLQ010000112">
    <property type="protein sequence ID" value="CAB4876708.1"/>
    <property type="molecule type" value="Genomic_DNA"/>
</dbReference>
<comment type="cofactor">
    <cofactor evidence="1">
        <name>Mg(2+)</name>
        <dbReference type="ChEBI" id="CHEBI:18420"/>
    </cofactor>
</comment>
<keyword evidence="4" id="KW-0378">Hydrolase</keyword>
<evidence type="ECO:0000259" key="6">
    <source>
        <dbReference type="Pfam" id="PF03372"/>
    </source>
</evidence>
<keyword evidence="5" id="KW-0460">Magnesium</keyword>
<evidence type="ECO:0000256" key="3">
    <source>
        <dbReference type="ARBA" id="ARBA00022723"/>
    </source>
</evidence>
<sequence length="260" mass="28294">MRVATWNVNSLRARMPRVLEFLEGVAPDVALLQETKVAPEAYPDEELRAAGYESIHHSGGRWAGVAILARAGLGLTEARSGLPGEARPEEARWIEAFVPGLGVRVASVYVVNGREVGSAPFAEKLRFLDALGARGRELAGEPLIVGGDFNVAPQDIDVYDPAAFAGATHVTEDERGRLRELLQTGRLLDAYRVLDPDGVHHTWWDYRGGSFHRGLGMRIDLLLVSEGLVPRLRSCAIARELRKGPKPSDHAPLVADLDNG</sequence>
<dbReference type="InterPro" id="IPR005135">
    <property type="entry name" value="Endo/exonuclease/phosphatase"/>
</dbReference>
<dbReference type="InterPro" id="IPR036691">
    <property type="entry name" value="Endo/exonu/phosph_ase_sf"/>
</dbReference>
<protein>
    <submittedName>
        <fullName evidence="7">Unannotated protein</fullName>
    </submittedName>
</protein>
<dbReference type="NCBIfam" id="TIGR00633">
    <property type="entry name" value="xth"/>
    <property type="match status" value="1"/>
</dbReference>
<dbReference type="GO" id="GO:0006281">
    <property type="term" value="P:DNA repair"/>
    <property type="evidence" value="ECO:0007669"/>
    <property type="project" value="InterPro"/>
</dbReference>
<keyword evidence="3" id="KW-0479">Metal-binding</keyword>
<dbReference type="PANTHER" id="PTHR43250">
    <property type="entry name" value="EXODEOXYRIBONUCLEASE III"/>
    <property type="match status" value="1"/>
</dbReference>
<accession>A0A6J7E3X6</accession>
<evidence type="ECO:0000256" key="1">
    <source>
        <dbReference type="ARBA" id="ARBA00001946"/>
    </source>
</evidence>
<feature type="domain" description="Endonuclease/exonuclease/phosphatase" evidence="6">
    <location>
        <begin position="4"/>
        <end position="250"/>
    </location>
</feature>
<dbReference type="NCBIfam" id="TIGR00195">
    <property type="entry name" value="exoDNase_III"/>
    <property type="match status" value="1"/>
</dbReference>
<dbReference type="AlphaFoldDB" id="A0A6J7E3X6"/>
<gene>
    <name evidence="7" type="ORF">UFOPK3423_01045</name>
</gene>
<comment type="similarity">
    <text evidence="2">Belongs to the DNA repair enzymes AP/ExoA family.</text>
</comment>
<name>A0A6J7E3X6_9ZZZZ</name>
<dbReference type="PANTHER" id="PTHR43250:SF2">
    <property type="entry name" value="EXODEOXYRIBONUCLEASE III"/>
    <property type="match status" value="1"/>
</dbReference>
<dbReference type="InterPro" id="IPR037493">
    <property type="entry name" value="ExoIII-like"/>
</dbReference>
<evidence type="ECO:0000256" key="2">
    <source>
        <dbReference type="ARBA" id="ARBA00007092"/>
    </source>
</evidence>
<dbReference type="InterPro" id="IPR004808">
    <property type="entry name" value="AP_endonuc_1"/>
</dbReference>
<dbReference type="PROSITE" id="PS51435">
    <property type="entry name" value="AP_NUCLEASE_F1_4"/>
    <property type="match status" value="1"/>
</dbReference>
<dbReference type="GO" id="GO:0046872">
    <property type="term" value="F:metal ion binding"/>
    <property type="evidence" value="ECO:0007669"/>
    <property type="project" value="UniProtKB-KW"/>
</dbReference>
<dbReference type="Gene3D" id="3.60.10.10">
    <property type="entry name" value="Endonuclease/exonuclease/phosphatase"/>
    <property type="match status" value="1"/>
</dbReference>
<reference evidence="7" key="1">
    <citation type="submission" date="2020-05" db="EMBL/GenBank/DDBJ databases">
        <authorList>
            <person name="Chiriac C."/>
            <person name="Salcher M."/>
            <person name="Ghai R."/>
            <person name="Kavagutti S V."/>
        </authorList>
    </citation>
    <scope>NUCLEOTIDE SEQUENCE</scope>
</reference>
<organism evidence="7">
    <name type="scientific">freshwater metagenome</name>
    <dbReference type="NCBI Taxonomy" id="449393"/>
    <lineage>
        <taxon>unclassified sequences</taxon>
        <taxon>metagenomes</taxon>
        <taxon>ecological metagenomes</taxon>
    </lineage>
</organism>
<evidence type="ECO:0000256" key="5">
    <source>
        <dbReference type="ARBA" id="ARBA00022842"/>
    </source>
</evidence>
<dbReference type="Pfam" id="PF03372">
    <property type="entry name" value="Exo_endo_phos"/>
    <property type="match status" value="1"/>
</dbReference>
<dbReference type="SUPFAM" id="SSF56219">
    <property type="entry name" value="DNase I-like"/>
    <property type="match status" value="1"/>
</dbReference>
<evidence type="ECO:0000313" key="7">
    <source>
        <dbReference type="EMBL" id="CAB4876708.1"/>
    </source>
</evidence>
<evidence type="ECO:0000256" key="4">
    <source>
        <dbReference type="ARBA" id="ARBA00022801"/>
    </source>
</evidence>